<evidence type="ECO:0000256" key="1">
    <source>
        <dbReference type="ARBA" id="ARBA00005695"/>
    </source>
</evidence>
<reference evidence="5" key="2">
    <citation type="submission" date="2021-10" db="EMBL/GenBank/DDBJ databases">
        <authorList>
            <person name="Mesa V."/>
        </authorList>
    </citation>
    <scope>NUCLEOTIDE SEQUENCE</scope>
    <source>
        <strain evidence="5">CC3_PB</strain>
    </source>
</reference>
<organism evidence="7 8">
    <name type="scientific">Clostridium neonatale</name>
    <dbReference type="NCBI Taxonomy" id="137838"/>
    <lineage>
        <taxon>Bacteria</taxon>
        <taxon>Bacillati</taxon>
        <taxon>Bacillota</taxon>
        <taxon>Clostridia</taxon>
        <taxon>Eubacteriales</taxon>
        <taxon>Clostridiaceae</taxon>
        <taxon>Clostridium</taxon>
    </lineage>
</organism>
<keyword evidence="3" id="KW-0732">Signal</keyword>
<keyword evidence="2" id="KW-0813">Transport</keyword>
<dbReference type="PANTHER" id="PTHR30290">
    <property type="entry name" value="PERIPLASMIC BINDING COMPONENT OF ABC TRANSPORTER"/>
    <property type="match status" value="1"/>
</dbReference>
<proteinExistence type="inferred from homology"/>
<evidence type="ECO:0000313" key="8">
    <source>
        <dbReference type="Proteomes" id="UP000431451"/>
    </source>
</evidence>
<dbReference type="GeneID" id="68875735"/>
<gene>
    <name evidence="7" type="primary">mppA</name>
    <name evidence="6" type="ORF">CNEO2_120073</name>
    <name evidence="5" type="ORF">CNEO_40862</name>
    <name evidence="7" type="ORF">CNEONATNEC25_00418</name>
</gene>
<evidence type="ECO:0000313" key="7">
    <source>
        <dbReference type="EMBL" id="VCT82858.1"/>
    </source>
</evidence>
<evidence type="ECO:0000313" key="5">
    <source>
        <dbReference type="EMBL" id="CAG9703917.1"/>
    </source>
</evidence>
<dbReference type="Proteomes" id="UP000431451">
    <property type="component" value="Unassembled WGS sequence"/>
</dbReference>
<dbReference type="SUPFAM" id="SSF53850">
    <property type="entry name" value="Periplasmic binding protein-like II"/>
    <property type="match status" value="1"/>
</dbReference>
<dbReference type="InterPro" id="IPR000914">
    <property type="entry name" value="SBP_5_dom"/>
</dbReference>
<reference evidence="6" key="3">
    <citation type="submission" date="2022-10" db="EMBL/GenBank/DDBJ databases">
        <authorList>
            <person name="Aires J."/>
            <person name="Mesa V."/>
        </authorList>
    </citation>
    <scope>NUCLEOTIDE SEQUENCE</scope>
    <source>
        <strain evidence="6">Clostridium neonatale JD116</strain>
    </source>
</reference>
<dbReference type="GO" id="GO:0015833">
    <property type="term" value="P:peptide transport"/>
    <property type="evidence" value="ECO:0007669"/>
    <property type="project" value="TreeGrafter"/>
</dbReference>
<dbReference type="Proteomes" id="UP000789738">
    <property type="component" value="Unassembled WGS sequence"/>
</dbReference>
<evidence type="ECO:0000256" key="3">
    <source>
        <dbReference type="ARBA" id="ARBA00022729"/>
    </source>
</evidence>
<evidence type="ECO:0000256" key="2">
    <source>
        <dbReference type="ARBA" id="ARBA00022448"/>
    </source>
</evidence>
<name>A0A653AM48_9CLOT</name>
<evidence type="ECO:0000313" key="6">
    <source>
        <dbReference type="EMBL" id="CAI3541991.1"/>
    </source>
</evidence>
<protein>
    <submittedName>
        <fullName evidence="5">Oligopeptide ABC transporter substrate-binding protein</fullName>
    </submittedName>
    <submittedName>
        <fullName evidence="7">Periplasmic murein peptide-binding protein</fullName>
    </submittedName>
</protein>
<sequence>MKKYFILMSITLIFVSFCLGFVYKDDDKTVSDDSVNAFTYGVQNIPENLRTVTNLSIRDKDILCALSKGLIEKDENDKIISVLCSEITQSSDGIQYEFKIRDDIYWSDGSKITCDDIVTFFKELIKEEDENNIQALLDVYGAKQFKDGKVTFMTGVAITNNDGKVVMRLNKPNKDFINELTKPQYRLRKNILMWGDMNKNYNDLVYSGDYKIESADNQNMKLVSVKKDSENKEIINIVKDENTELSMAAFEIKQRDIIIDPPESELSKLAEEKKLITLPINKSTYVYISDKNGDIPLAGRRDIYNNICEALSRFYGDDNKEFELAECSYFREDKNNLTNIQQRKVNLNKKEEWSEPQILTILAEDNTENRNLCRAIEQWFKDNTHITIRYSFVKDEINDEELRNRYDMVLINSEADSNNKQRLFNGFSNYMSDSEKDLFNKANGNYNLLEETLFSDYSILPLAFYNENIGFSDEISTLKIDGNGNINFSSIK</sequence>
<dbReference type="EMBL" id="CAKJVE010000004">
    <property type="protein sequence ID" value="CAG9703917.1"/>
    <property type="molecule type" value="Genomic_DNA"/>
</dbReference>
<accession>A0A653AM48</accession>
<dbReference type="Gene3D" id="3.90.76.10">
    <property type="entry name" value="Dipeptide-binding Protein, Domain 1"/>
    <property type="match status" value="1"/>
</dbReference>
<evidence type="ECO:0000259" key="4">
    <source>
        <dbReference type="Pfam" id="PF00496"/>
    </source>
</evidence>
<dbReference type="RefSeq" id="WP_058293392.1">
    <property type="nucleotide sequence ID" value="NZ_CAKJVD010000045.1"/>
</dbReference>
<reference evidence="7 8" key="1">
    <citation type="submission" date="2018-06" db="EMBL/GenBank/DDBJ databases">
        <authorList>
            <consortium name="IHU Genomes"/>
        </authorList>
    </citation>
    <scope>NUCLEOTIDE SEQUENCE [LARGE SCALE GENOMIC DNA]</scope>
    <source>
        <strain evidence="7 8">NEC25</strain>
    </source>
</reference>
<dbReference type="PANTHER" id="PTHR30290:SF9">
    <property type="entry name" value="OLIGOPEPTIDE-BINDING PROTEIN APPA"/>
    <property type="match status" value="1"/>
</dbReference>
<dbReference type="AlphaFoldDB" id="A0A653AM48"/>
<feature type="domain" description="Solute-binding protein family 5" evidence="4">
    <location>
        <begin position="80"/>
        <end position="287"/>
    </location>
</feature>
<dbReference type="Gene3D" id="3.40.190.10">
    <property type="entry name" value="Periplasmic binding protein-like II"/>
    <property type="match status" value="1"/>
</dbReference>
<dbReference type="Pfam" id="PF00496">
    <property type="entry name" value="SBP_bac_5"/>
    <property type="match status" value="1"/>
</dbReference>
<comment type="similarity">
    <text evidence="1">Belongs to the bacterial solute-binding protein 5 family.</text>
</comment>
<dbReference type="GO" id="GO:1904680">
    <property type="term" value="F:peptide transmembrane transporter activity"/>
    <property type="evidence" value="ECO:0007669"/>
    <property type="project" value="TreeGrafter"/>
</dbReference>
<dbReference type="EMBL" id="UWJD01000001">
    <property type="protein sequence ID" value="VCT82858.1"/>
    <property type="molecule type" value="Genomic_DNA"/>
</dbReference>
<dbReference type="InterPro" id="IPR039424">
    <property type="entry name" value="SBP_5"/>
</dbReference>
<dbReference type="EMBL" id="CAMTCP010000033">
    <property type="protein sequence ID" value="CAI3541991.1"/>
    <property type="molecule type" value="Genomic_DNA"/>
</dbReference>
<dbReference type="Proteomes" id="UP001189143">
    <property type="component" value="Unassembled WGS sequence"/>
</dbReference>